<name>A0AAN6Y2E8_9PEZI</name>
<dbReference type="EMBL" id="MU858225">
    <property type="protein sequence ID" value="KAK4208877.1"/>
    <property type="molecule type" value="Genomic_DNA"/>
</dbReference>
<feature type="compositionally biased region" description="Acidic residues" evidence="1">
    <location>
        <begin position="28"/>
        <end position="39"/>
    </location>
</feature>
<evidence type="ECO:0000313" key="3">
    <source>
        <dbReference type="EMBL" id="KAK4208877.1"/>
    </source>
</evidence>
<dbReference type="InterPro" id="IPR001810">
    <property type="entry name" value="F-box_dom"/>
</dbReference>
<dbReference type="SUPFAM" id="SSF81383">
    <property type="entry name" value="F-box domain"/>
    <property type="match status" value="1"/>
</dbReference>
<dbReference type="InterPro" id="IPR036047">
    <property type="entry name" value="F-box-like_dom_sf"/>
</dbReference>
<dbReference type="PROSITE" id="PS50181">
    <property type="entry name" value="FBOX"/>
    <property type="match status" value="1"/>
</dbReference>
<reference evidence="3" key="1">
    <citation type="journal article" date="2023" name="Mol. Phylogenet. Evol.">
        <title>Genome-scale phylogeny and comparative genomics of the fungal order Sordariales.</title>
        <authorList>
            <person name="Hensen N."/>
            <person name="Bonometti L."/>
            <person name="Westerberg I."/>
            <person name="Brannstrom I.O."/>
            <person name="Guillou S."/>
            <person name="Cros-Aarteil S."/>
            <person name="Calhoun S."/>
            <person name="Haridas S."/>
            <person name="Kuo A."/>
            <person name="Mondo S."/>
            <person name="Pangilinan J."/>
            <person name="Riley R."/>
            <person name="LaButti K."/>
            <person name="Andreopoulos B."/>
            <person name="Lipzen A."/>
            <person name="Chen C."/>
            <person name="Yan M."/>
            <person name="Daum C."/>
            <person name="Ng V."/>
            <person name="Clum A."/>
            <person name="Steindorff A."/>
            <person name="Ohm R.A."/>
            <person name="Martin F."/>
            <person name="Silar P."/>
            <person name="Natvig D.O."/>
            <person name="Lalanne C."/>
            <person name="Gautier V."/>
            <person name="Ament-Velasquez S.L."/>
            <person name="Kruys A."/>
            <person name="Hutchinson M.I."/>
            <person name="Powell A.J."/>
            <person name="Barry K."/>
            <person name="Miller A.N."/>
            <person name="Grigoriev I.V."/>
            <person name="Debuchy R."/>
            <person name="Gladieux P."/>
            <person name="Hiltunen Thoren M."/>
            <person name="Johannesson H."/>
        </authorList>
    </citation>
    <scope>NUCLEOTIDE SEQUENCE</scope>
    <source>
        <strain evidence="3">PSN293</strain>
    </source>
</reference>
<evidence type="ECO:0000256" key="1">
    <source>
        <dbReference type="SAM" id="MobiDB-lite"/>
    </source>
</evidence>
<evidence type="ECO:0000313" key="4">
    <source>
        <dbReference type="Proteomes" id="UP001301769"/>
    </source>
</evidence>
<dbReference type="AlphaFoldDB" id="A0AAN6Y2E8"/>
<feature type="region of interest" description="Disordered" evidence="1">
    <location>
        <begin position="1"/>
        <end position="85"/>
    </location>
</feature>
<dbReference type="Proteomes" id="UP001301769">
    <property type="component" value="Unassembled WGS sequence"/>
</dbReference>
<reference evidence="3" key="2">
    <citation type="submission" date="2023-05" db="EMBL/GenBank/DDBJ databases">
        <authorList>
            <consortium name="Lawrence Berkeley National Laboratory"/>
            <person name="Steindorff A."/>
            <person name="Hensen N."/>
            <person name="Bonometti L."/>
            <person name="Westerberg I."/>
            <person name="Brannstrom I.O."/>
            <person name="Guillou S."/>
            <person name="Cros-Aarteil S."/>
            <person name="Calhoun S."/>
            <person name="Haridas S."/>
            <person name="Kuo A."/>
            <person name="Mondo S."/>
            <person name="Pangilinan J."/>
            <person name="Riley R."/>
            <person name="Labutti K."/>
            <person name="Andreopoulos B."/>
            <person name="Lipzen A."/>
            <person name="Chen C."/>
            <person name="Yanf M."/>
            <person name="Daum C."/>
            <person name="Ng V."/>
            <person name="Clum A."/>
            <person name="Ohm R."/>
            <person name="Martin F."/>
            <person name="Silar P."/>
            <person name="Natvig D."/>
            <person name="Lalanne C."/>
            <person name="Gautier V."/>
            <person name="Ament-Velasquez S.L."/>
            <person name="Kruys A."/>
            <person name="Hutchinson M.I."/>
            <person name="Powell A.J."/>
            <person name="Barry K."/>
            <person name="Miller A.N."/>
            <person name="Grigoriev I.V."/>
            <person name="Debuchy R."/>
            <person name="Gladieux P."/>
            <person name="Thoren M.H."/>
            <person name="Johannesson H."/>
        </authorList>
    </citation>
    <scope>NUCLEOTIDE SEQUENCE</scope>
    <source>
        <strain evidence="3">PSN293</strain>
    </source>
</reference>
<keyword evidence="4" id="KW-1185">Reference proteome</keyword>
<accession>A0AAN6Y2E8</accession>
<dbReference type="Pfam" id="PF00646">
    <property type="entry name" value="F-box"/>
    <property type="match status" value="1"/>
</dbReference>
<proteinExistence type="predicted"/>
<comment type="caution">
    <text evidence="3">The sequence shown here is derived from an EMBL/GenBank/DDBJ whole genome shotgun (WGS) entry which is preliminary data.</text>
</comment>
<evidence type="ECO:0000259" key="2">
    <source>
        <dbReference type="PROSITE" id="PS50181"/>
    </source>
</evidence>
<organism evidence="3 4">
    <name type="scientific">Rhypophila decipiens</name>
    <dbReference type="NCBI Taxonomy" id="261697"/>
    <lineage>
        <taxon>Eukaryota</taxon>
        <taxon>Fungi</taxon>
        <taxon>Dikarya</taxon>
        <taxon>Ascomycota</taxon>
        <taxon>Pezizomycotina</taxon>
        <taxon>Sordariomycetes</taxon>
        <taxon>Sordariomycetidae</taxon>
        <taxon>Sordariales</taxon>
        <taxon>Naviculisporaceae</taxon>
        <taxon>Rhypophila</taxon>
    </lineage>
</organism>
<sequence length="491" mass="55516">MSTYSSSAIMDHTSDRAIMPVDISEDHNSEDDYSEDNNSDDDKSDNGNSEGSNSEDDSSEGKNSVSQSGDSNSEDEDVEEFPVHTLTTAERNRMYALLAHEVEKEDILGSWQFATGKGAIFTNFSGTVDPLFYRPDIPSGDHSGLGTLNRLPQELIQIVVSEMDILSLIRFRRVNRSARAQVASNLDYRLVIENNPTSFLALIKAGLAPRFTIRQLATKLGQFECDICPPGNHGFLLFLPALARCCLDCITNSPKLCVWERIANPATPMLPQQDQRRVLKIVELLYLDPLEPVSFRPVPLPDRPAPPRELRVRGPDLPLLREYGPDMERWLKEKYRYMACAVIENLDRHNPRCLVLPRQCIGCHIRTGVGPDTVLNNNYLIDISGPNIFSRDTFIEHFKRCKHAQVLWEKVQQGMIIRRPTPRRTDNPGEKIARADELRDVWDEIDEEEQEEWMALWLKPATNNETGATEDDAMVIEDEAGDTPDLPIVLD</sequence>
<protein>
    <recommendedName>
        <fullName evidence="2">F-box domain-containing protein</fullName>
    </recommendedName>
</protein>
<gene>
    <name evidence="3" type="ORF">QBC37DRAFT_404878</name>
</gene>
<feature type="domain" description="F-box" evidence="2">
    <location>
        <begin position="145"/>
        <end position="191"/>
    </location>
</feature>